<dbReference type="SUPFAM" id="SSF48403">
    <property type="entry name" value="Ankyrin repeat"/>
    <property type="match status" value="1"/>
</dbReference>
<dbReference type="InterPro" id="IPR002110">
    <property type="entry name" value="Ankyrin_rpt"/>
</dbReference>
<dbReference type="Pfam" id="PF12796">
    <property type="entry name" value="Ank_2"/>
    <property type="match status" value="1"/>
</dbReference>
<dbReference type="STRING" id="3476.A0A2P5CH44"/>
<dbReference type="AlphaFoldDB" id="A0A2P5CH44"/>
<gene>
    <name evidence="3" type="ORF">PanWU01x14_153520</name>
</gene>
<dbReference type="SMART" id="SM00248">
    <property type="entry name" value="ANK"/>
    <property type="match status" value="3"/>
</dbReference>
<accession>A0A2P5CH44</accession>
<comment type="caution">
    <text evidence="3">The sequence shown here is derived from an EMBL/GenBank/DDBJ whole genome shotgun (WGS) entry which is preliminary data.</text>
</comment>
<feature type="compositionally biased region" description="Polar residues" evidence="2">
    <location>
        <begin position="11"/>
        <end position="20"/>
    </location>
</feature>
<feature type="region of interest" description="Disordered" evidence="2">
    <location>
        <begin position="375"/>
        <end position="412"/>
    </location>
</feature>
<keyword evidence="3" id="KW-0472">Membrane</keyword>
<organism evidence="3 4">
    <name type="scientific">Parasponia andersonii</name>
    <name type="common">Sponia andersonii</name>
    <dbReference type="NCBI Taxonomy" id="3476"/>
    <lineage>
        <taxon>Eukaryota</taxon>
        <taxon>Viridiplantae</taxon>
        <taxon>Streptophyta</taxon>
        <taxon>Embryophyta</taxon>
        <taxon>Tracheophyta</taxon>
        <taxon>Spermatophyta</taxon>
        <taxon>Magnoliopsida</taxon>
        <taxon>eudicotyledons</taxon>
        <taxon>Gunneridae</taxon>
        <taxon>Pentapetalae</taxon>
        <taxon>rosids</taxon>
        <taxon>fabids</taxon>
        <taxon>Rosales</taxon>
        <taxon>Cannabaceae</taxon>
        <taxon>Parasponia</taxon>
    </lineage>
</organism>
<evidence type="ECO:0000313" key="4">
    <source>
        <dbReference type="Proteomes" id="UP000237105"/>
    </source>
</evidence>
<dbReference type="OrthoDB" id="1930691at2759"/>
<feature type="compositionally biased region" description="Basic and acidic residues" evidence="2">
    <location>
        <begin position="56"/>
        <end position="70"/>
    </location>
</feature>
<dbReference type="PANTHER" id="PTHR15885:SF1">
    <property type="entry name" value="COILED-COIL DOMAIN-CONTAINING PROTEIN 174"/>
    <property type="match status" value="1"/>
</dbReference>
<evidence type="ECO:0000256" key="2">
    <source>
        <dbReference type="SAM" id="MobiDB-lite"/>
    </source>
</evidence>
<dbReference type="InterPro" id="IPR036770">
    <property type="entry name" value="Ankyrin_rpt-contain_sf"/>
</dbReference>
<dbReference type="InterPro" id="IPR025066">
    <property type="entry name" value="CCDC174-like"/>
</dbReference>
<proteinExistence type="predicted"/>
<name>A0A2P5CH44_PARAD</name>
<keyword evidence="1" id="KW-0175">Coiled coil</keyword>
<feature type="compositionally biased region" description="Basic and acidic residues" evidence="2">
    <location>
        <begin position="396"/>
        <end position="412"/>
    </location>
</feature>
<reference evidence="4" key="1">
    <citation type="submission" date="2016-06" db="EMBL/GenBank/DDBJ databases">
        <title>Parallel loss of symbiosis genes in relatives of nitrogen-fixing non-legume Parasponia.</title>
        <authorList>
            <person name="Van Velzen R."/>
            <person name="Holmer R."/>
            <person name="Bu F."/>
            <person name="Rutten L."/>
            <person name="Van Zeijl A."/>
            <person name="Liu W."/>
            <person name="Santuari L."/>
            <person name="Cao Q."/>
            <person name="Sharma T."/>
            <person name="Shen D."/>
            <person name="Roswanjaya Y."/>
            <person name="Wardhani T."/>
            <person name="Kalhor M.S."/>
            <person name="Jansen J."/>
            <person name="Van den Hoogen J."/>
            <person name="Gungor B."/>
            <person name="Hartog M."/>
            <person name="Hontelez J."/>
            <person name="Verver J."/>
            <person name="Yang W.-C."/>
            <person name="Schijlen E."/>
            <person name="Repin R."/>
            <person name="Schilthuizen M."/>
            <person name="Schranz E."/>
            <person name="Heidstra R."/>
            <person name="Miyata K."/>
            <person name="Fedorova E."/>
            <person name="Kohlen W."/>
            <person name="Bisseling T."/>
            <person name="Smit S."/>
            <person name="Geurts R."/>
        </authorList>
    </citation>
    <scope>NUCLEOTIDE SEQUENCE [LARGE SCALE GENOMIC DNA]</scope>
    <source>
        <strain evidence="4">cv. WU1-14</strain>
    </source>
</reference>
<dbReference type="Gene3D" id="1.25.40.20">
    <property type="entry name" value="Ankyrin repeat-containing domain"/>
    <property type="match status" value="1"/>
</dbReference>
<keyword evidence="3" id="KW-0812">Transmembrane</keyword>
<dbReference type="Proteomes" id="UP000237105">
    <property type="component" value="Unassembled WGS sequence"/>
</dbReference>
<evidence type="ECO:0000256" key="1">
    <source>
        <dbReference type="ARBA" id="ARBA00023054"/>
    </source>
</evidence>
<dbReference type="EMBL" id="JXTB01000131">
    <property type="protein sequence ID" value="PON60366.1"/>
    <property type="molecule type" value="Genomic_DNA"/>
</dbReference>
<feature type="region of interest" description="Disordered" evidence="2">
    <location>
        <begin position="1"/>
        <end position="70"/>
    </location>
</feature>
<protein>
    <submittedName>
        <fullName evidence="3">Transmembrane protein</fullName>
    </submittedName>
</protein>
<keyword evidence="4" id="KW-1185">Reference proteome</keyword>
<dbReference type="GO" id="GO:0005634">
    <property type="term" value="C:nucleus"/>
    <property type="evidence" value="ECO:0007669"/>
    <property type="project" value="TreeGrafter"/>
</dbReference>
<sequence length="441" mass="48871">MVSPPQKSEESTPNDPNISDASEVWPGAGSETPPLAPVQTDNEEKKIVDQDQSSEEILKSTTDPHHEKSDIQSLIPQFEELSTHSAQASSSNQEAAKSNIDPIIALYGSLATPKPKPDENPGPYKDFLVFTWEIVGLEPIPPNMDSDGNTPLHIAALACRHVLVDNLLNVLNNLQQKEFVRVVNAKGETALHKAILARSLALVIKLIEYDGQLGLITNNMDESPLFLAADQKNYLIVGRLLFLKEIQANPISDRGRNGQTALHASVLGSSGESFALGLLFAPTIGDKLELKAVRDGSASYAALERKAELYEKLMRGELSDEEDKEKYYVDFFAKRVEEDELQKLQYLDSSDAIPPGNEDGDNDDSVLFNMKPMGLGPVSSTMDDNEHKRKCIKKQTKQEKKASELKLRRQEQAAARREKLIQDFLRKQLEKLKVASSTEKT</sequence>
<evidence type="ECO:0000313" key="3">
    <source>
        <dbReference type="EMBL" id="PON60366.1"/>
    </source>
</evidence>
<dbReference type="PANTHER" id="PTHR15885">
    <property type="entry name" value="COILED-COIL DOMAIN-CONTAINING PROTEIN 174"/>
    <property type="match status" value="1"/>
</dbReference>